<sequence length="626" mass="70578">MVDHEKQLQQDLTAGMVKILRENPGIKPEDAMRQVSKDMLANTPFIAPKGCPVNNLPNELLAQIFHAGVAMDDEDDEDDDFDDDEYDDTLDVLEDWETESDLDEDEGPHKRNMAKGKHAPKGKESAKDAEDDEGNDEDEEHEPRIPFQVLVSHVCRHWREVAIGTPTLWTAMNFTYGSSIEAAKVWVERSKTQPLEIHIDCSLPGDWMSEDDLPEEDDDEMDVASGSAANNADTDAPKPPRPELPVPSKEELYEFLDIIIPHVDRWKAFSLAASHYDRVYAVLERLAQCPPAVQLETLELYNHDDVEEFELFDPPELKQAFLLFEGEAPKLKECSLWGVHLDWVASLSFFQGLSDLQLAYHANEVRPSFETFSKMLTSSLDLQTVSLALSGPAGPKEDWPTTPIDLSHVKELVLHQHEIDYILALLPLLHIPNVISLSLDFDGADYTELAHMLSIPIGERKTSILSGIQFLKITEMPCNNKAREAMMEQLINLKTLNLNCSDDEEEIFFKLLMKTSSAKPADSSKPSVLYCPNLSAIYTTGVSGTAMRKFVEARRSGGVPLKKVGMSGDDEVDNRDEKWLKDNVDEFEYFEPESDYEDGFIEVADDEMLSDGEDMMEMDDDDDDQT</sequence>
<comment type="caution">
    <text evidence="2">The sequence shown here is derived from an EMBL/GenBank/DDBJ whole genome shotgun (WGS) entry which is preliminary data.</text>
</comment>
<accession>V2X742</accession>
<evidence type="ECO:0000256" key="1">
    <source>
        <dbReference type="SAM" id="MobiDB-lite"/>
    </source>
</evidence>
<feature type="compositionally biased region" description="Acidic residues" evidence="1">
    <location>
        <begin position="97"/>
        <end position="106"/>
    </location>
</feature>
<organism evidence="2 3">
    <name type="scientific">Moniliophthora roreri (strain MCA 2997)</name>
    <name type="common">Cocoa frosty pod rot fungus</name>
    <name type="synonym">Crinipellis roreri</name>
    <dbReference type="NCBI Taxonomy" id="1381753"/>
    <lineage>
        <taxon>Eukaryota</taxon>
        <taxon>Fungi</taxon>
        <taxon>Dikarya</taxon>
        <taxon>Basidiomycota</taxon>
        <taxon>Agaricomycotina</taxon>
        <taxon>Agaricomycetes</taxon>
        <taxon>Agaricomycetidae</taxon>
        <taxon>Agaricales</taxon>
        <taxon>Marasmiineae</taxon>
        <taxon>Marasmiaceae</taxon>
        <taxon>Moniliophthora</taxon>
    </lineage>
</organism>
<feature type="compositionally biased region" description="Acidic residues" evidence="1">
    <location>
        <begin position="129"/>
        <end position="140"/>
    </location>
</feature>
<dbReference type="HOGENOM" id="CLU_020999_1_2_1"/>
<dbReference type="Proteomes" id="UP000017559">
    <property type="component" value="Unassembled WGS sequence"/>
</dbReference>
<evidence type="ECO:0000313" key="3">
    <source>
        <dbReference type="Proteomes" id="UP000017559"/>
    </source>
</evidence>
<protein>
    <submittedName>
        <fullName evidence="2">Uncharacterized protein</fullName>
    </submittedName>
</protein>
<feature type="compositionally biased region" description="Acidic residues" evidence="1">
    <location>
        <begin position="208"/>
        <end position="222"/>
    </location>
</feature>
<feature type="region of interest" description="Disordered" evidence="1">
    <location>
        <begin position="97"/>
        <end position="144"/>
    </location>
</feature>
<name>V2X742_MONRO</name>
<keyword evidence="3" id="KW-1185">Reference proteome</keyword>
<dbReference type="EMBL" id="AWSO01000117">
    <property type="protein sequence ID" value="ESK94988.1"/>
    <property type="molecule type" value="Genomic_DNA"/>
</dbReference>
<evidence type="ECO:0000313" key="2">
    <source>
        <dbReference type="EMBL" id="ESK94988.1"/>
    </source>
</evidence>
<dbReference type="AlphaFoldDB" id="V2X742"/>
<feature type="region of interest" description="Disordered" evidence="1">
    <location>
        <begin position="206"/>
        <end position="246"/>
    </location>
</feature>
<reference evidence="2 3" key="1">
    <citation type="journal article" date="2014" name="BMC Genomics">
        <title>Genome and secretome analysis of the hemibiotrophic fungal pathogen, Moniliophthora roreri, which causes frosty pod rot disease of cacao: mechanisms of the biotrophic and necrotrophic phases.</title>
        <authorList>
            <person name="Meinhardt L.W."/>
            <person name="Costa G.G.L."/>
            <person name="Thomazella D.P.T."/>
            <person name="Teixeira P.J.P.L."/>
            <person name="Carazzolle M.F."/>
            <person name="Schuster S.C."/>
            <person name="Carlson J.E."/>
            <person name="Guiltinan M.J."/>
            <person name="Mieczkowski P."/>
            <person name="Farmer A."/>
            <person name="Ramaraj T."/>
            <person name="Crozier J."/>
            <person name="Davis R.E."/>
            <person name="Shao J."/>
            <person name="Melnick R.L."/>
            <person name="Pereira G.A.G."/>
            <person name="Bailey B.A."/>
        </authorList>
    </citation>
    <scope>NUCLEOTIDE SEQUENCE [LARGE SCALE GENOMIC DNA]</scope>
    <source>
        <strain evidence="2 3">MCA 2997</strain>
    </source>
</reference>
<proteinExistence type="predicted"/>
<dbReference type="KEGG" id="mrr:Moror_13993"/>
<dbReference type="STRING" id="1381753.V2X742"/>
<gene>
    <name evidence="2" type="ORF">Moror_13993</name>
</gene>
<dbReference type="OrthoDB" id="3341212at2759"/>
<feature type="compositionally biased region" description="Basic residues" evidence="1">
    <location>
        <begin position="110"/>
        <end position="120"/>
    </location>
</feature>